<dbReference type="EMBL" id="CP076661">
    <property type="protein sequence ID" value="QWU87032.1"/>
    <property type="molecule type" value="Genomic_DNA"/>
</dbReference>
<protein>
    <submittedName>
        <fullName evidence="1">Uncharacterized protein</fullName>
    </submittedName>
</protein>
<dbReference type="PANTHER" id="PTHR21521">
    <property type="entry name" value="AMUN, ISOFORM A"/>
    <property type="match status" value="1"/>
</dbReference>
<organism evidence="1 2">
    <name type="scientific">Candidozyma haemuli</name>
    <dbReference type="NCBI Taxonomy" id="45357"/>
    <lineage>
        <taxon>Eukaryota</taxon>
        <taxon>Fungi</taxon>
        <taxon>Dikarya</taxon>
        <taxon>Ascomycota</taxon>
        <taxon>Saccharomycotina</taxon>
        <taxon>Pichiomycetes</taxon>
        <taxon>Metschnikowiaceae</taxon>
        <taxon>Candidozyma</taxon>
    </lineage>
</organism>
<sequence>MDYKASLVNGTKLLYPRITDELSRQSSKLYGKEGWNLNKLDKWRSQDFPKELSKRHSQGRLYITKAELALLMDWKLAKGKFRPSLPKLIQANSEESVEKATKSGFSIFTEYAKKNPNWSDVDLVEYQNALRSSLKRLTELRGVGPATASLLLAVLKDVTPLAPPFFSDEAFLYFVQQPLRPGQPIKYNLKEYADDFLSVMINVARKYQIDSLDELERGAWALKMYHSHRSDRLTDVEFPNEIDEKSLDQFDVASDFIVEVESKKRAAPPPRLAPKKRPN</sequence>
<dbReference type="PANTHER" id="PTHR21521:SF0">
    <property type="entry name" value="AMUN, ISOFORM A"/>
    <property type="match status" value="1"/>
</dbReference>
<reference evidence="1 2" key="1">
    <citation type="submission" date="2021-06" db="EMBL/GenBank/DDBJ databases">
        <title>Candida outbreak in Lebanon.</title>
        <authorList>
            <person name="Finianos M."/>
        </authorList>
    </citation>
    <scope>NUCLEOTIDE SEQUENCE [LARGE SCALE GENOMIC DNA]</scope>
    <source>
        <strain evidence="1">CA3LBN</strain>
    </source>
</reference>
<evidence type="ECO:0000313" key="1">
    <source>
        <dbReference type="EMBL" id="QWU87032.1"/>
    </source>
</evidence>
<gene>
    <name evidence="1" type="ORF">CA3LBN_001250</name>
</gene>
<proteinExistence type="predicted"/>
<name>A0ABX8I1V8_9ASCO</name>
<accession>A0ABX8I1V8</accession>
<evidence type="ECO:0000313" key="2">
    <source>
        <dbReference type="Proteomes" id="UP000825434"/>
    </source>
</evidence>
<dbReference type="Proteomes" id="UP000825434">
    <property type="component" value="Chromosome 1"/>
</dbReference>
<keyword evidence="2" id="KW-1185">Reference proteome</keyword>